<dbReference type="Proteomes" id="UP000274694">
    <property type="component" value="Unassembled WGS sequence"/>
</dbReference>
<evidence type="ECO:0000313" key="3">
    <source>
        <dbReference type="Proteomes" id="UP000274694"/>
    </source>
</evidence>
<evidence type="ECO:0000256" key="1">
    <source>
        <dbReference type="SAM" id="MobiDB-lite"/>
    </source>
</evidence>
<organism evidence="2 3">
    <name type="scientific">Micromonospora chalcea</name>
    <dbReference type="NCBI Taxonomy" id="1874"/>
    <lineage>
        <taxon>Bacteria</taxon>
        <taxon>Bacillati</taxon>
        <taxon>Actinomycetota</taxon>
        <taxon>Actinomycetes</taxon>
        <taxon>Micromonosporales</taxon>
        <taxon>Micromonosporaceae</taxon>
        <taxon>Micromonospora</taxon>
    </lineage>
</organism>
<dbReference type="EMBL" id="QGTA01000189">
    <property type="protein sequence ID" value="RQW92322.1"/>
    <property type="molecule type" value="Genomic_DNA"/>
</dbReference>
<keyword evidence="3" id="KW-1185">Reference proteome</keyword>
<feature type="region of interest" description="Disordered" evidence="1">
    <location>
        <begin position="157"/>
        <end position="178"/>
    </location>
</feature>
<evidence type="ECO:0000313" key="2">
    <source>
        <dbReference type="EMBL" id="RQW92322.1"/>
    </source>
</evidence>
<protein>
    <recommendedName>
        <fullName evidence="4">Secreted protein</fullName>
    </recommendedName>
</protein>
<evidence type="ECO:0008006" key="4">
    <source>
        <dbReference type="Google" id="ProtNLM"/>
    </source>
</evidence>
<dbReference type="RefSeq" id="WP_069088173.1">
    <property type="nucleotide sequence ID" value="NZ_QGTA01000189.1"/>
</dbReference>
<sequence>MQWVTAVLSFLGGLISATIAAYVVMRTNNQRMVAEVRARWDGALFERSAAFVASARTLRHLAEHPSRSESEDGHRKALDEAHQGMRVACEQLRLLGNLRVQSAARLVTRHAYAVRARAEQCLDPRAAEYPSMSPTARLNDALQEFYRAVRAQLGAEDPETVLHDDDLDASRATQNELR</sequence>
<comment type="caution">
    <text evidence="2">The sequence shown here is derived from an EMBL/GenBank/DDBJ whole genome shotgun (WGS) entry which is preliminary data.</text>
</comment>
<gene>
    <name evidence="2" type="ORF">DLJ60_14790</name>
</gene>
<accession>A0ABX9Y676</accession>
<reference evidence="2 3" key="1">
    <citation type="submission" date="2018-05" db="EMBL/GenBank/DDBJ databases">
        <title>Micromonospora from Atacama Desert.</title>
        <authorList>
            <person name="Carro L."/>
            <person name="Goodfellow M."/>
            <person name="Klenk H.-P."/>
        </authorList>
    </citation>
    <scope>NUCLEOTIDE SEQUENCE [LARGE SCALE GENOMIC DNA]</scope>
    <source>
        <strain evidence="2 3">LB41</strain>
    </source>
</reference>
<name>A0ABX9Y676_MICCH</name>
<proteinExistence type="predicted"/>